<dbReference type="Proteomes" id="UP000663859">
    <property type="component" value="Unassembled WGS sequence"/>
</dbReference>
<keyword evidence="2" id="KW-1185">Reference proteome</keyword>
<reference evidence="1" key="1">
    <citation type="submission" date="2021-02" db="EMBL/GenBank/DDBJ databases">
        <authorList>
            <person name="Cremers G."/>
            <person name="Picone N."/>
        </authorList>
    </citation>
    <scope>NUCLEOTIDE SEQUENCE</scope>
    <source>
        <strain evidence="1">PQ17</strain>
    </source>
</reference>
<comment type="caution">
    <text evidence="1">The sequence shown here is derived from an EMBL/GenBank/DDBJ whole genome shotgun (WGS) entry which is preliminary data.</text>
</comment>
<organism evidence="1 2">
    <name type="scientific">Candidatus Methylacidithermus pantelleriae</name>
    <dbReference type="NCBI Taxonomy" id="2744239"/>
    <lineage>
        <taxon>Bacteria</taxon>
        <taxon>Pseudomonadati</taxon>
        <taxon>Verrucomicrobiota</taxon>
        <taxon>Methylacidiphilae</taxon>
        <taxon>Methylacidiphilales</taxon>
        <taxon>Methylacidiphilaceae</taxon>
        <taxon>Candidatus Methylacidithermus</taxon>
    </lineage>
</organism>
<gene>
    <name evidence="1" type="ORF">MPNT_130034</name>
</gene>
<accession>A0A8J2BR92</accession>
<sequence>MKILSYWLDIIDKWTAILRTDRGESASLYRDPVTRSYTGQIGDKSVYLYEDPIGGAVKGQVGATLSALPENRTVPILVDRSGGAVFRIARTKNRAEDSPP</sequence>
<proteinExistence type="predicted"/>
<dbReference type="EMBL" id="CAJNOB010000005">
    <property type="protein sequence ID" value="CAF0692991.1"/>
    <property type="molecule type" value="Genomic_DNA"/>
</dbReference>
<dbReference type="AlphaFoldDB" id="A0A8J2BR92"/>
<name>A0A8J2BR92_9BACT</name>
<evidence type="ECO:0000313" key="2">
    <source>
        <dbReference type="Proteomes" id="UP000663859"/>
    </source>
</evidence>
<protein>
    <submittedName>
        <fullName evidence="1">Uncharacterized protein</fullName>
    </submittedName>
</protein>
<evidence type="ECO:0000313" key="1">
    <source>
        <dbReference type="EMBL" id="CAF0692991.1"/>
    </source>
</evidence>
<dbReference type="RefSeq" id="WP_174582856.1">
    <property type="nucleotide sequence ID" value="NZ_CAJNOB010000005.1"/>
</dbReference>